<dbReference type="EMBL" id="CP047898">
    <property type="protein sequence ID" value="QHK19748.1"/>
    <property type="molecule type" value="Genomic_DNA"/>
</dbReference>
<keyword evidence="2" id="KW-1185">Reference proteome</keyword>
<protein>
    <submittedName>
        <fullName evidence="1">Asp23/Gls24 family envelope stress response protein</fullName>
    </submittedName>
</protein>
<evidence type="ECO:0000313" key="2">
    <source>
        <dbReference type="Proteomes" id="UP000464186"/>
    </source>
</evidence>
<accession>A0A6P1NK81</accession>
<organism evidence="1 2">
    <name type="scientific">Pseudarthrobacter psychrotolerans</name>
    <dbReference type="NCBI Taxonomy" id="2697569"/>
    <lineage>
        <taxon>Bacteria</taxon>
        <taxon>Bacillati</taxon>
        <taxon>Actinomycetota</taxon>
        <taxon>Actinomycetes</taxon>
        <taxon>Micrococcales</taxon>
        <taxon>Micrococcaceae</taxon>
        <taxon>Pseudarthrobacter</taxon>
    </lineage>
</organism>
<proteinExistence type="predicted"/>
<dbReference type="AlphaFoldDB" id="A0A6P1NK81"/>
<name>A0A6P1NK81_9MICC</name>
<evidence type="ECO:0000313" key="1">
    <source>
        <dbReference type="EMBL" id="QHK19748.1"/>
    </source>
</evidence>
<dbReference type="Proteomes" id="UP000464186">
    <property type="component" value="Chromosome"/>
</dbReference>
<sequence length="198" mass="20963">MTPLTIGADCGRTLEELSDYLHTGSSPDAEHVHNCPQCQAGLAALRRLDDLTAELIALDILQAGRGDEPWLQNILDHLRLETRAGRAIPLAGAHPDDDLSETEGAVIALIRAVGDTLPGATIGKCRLHGDLTTAGAPVTLHLNVTAFWGHPVPALVDTLRGTLSDALAMHTELNITAIDIAVTDLVEDAAATPERIRT</sequence>
<reference evidence="1 2" key="1">
    <citation type="submission" date="2020-01" db="EMBL/GenBank/DDBJ databases">
        <title>Pseudarthrobacter psychrotolerans sp. nov., isolated from antarctic soil.</title>
        <authorList>
            <person name="Shin Y."/>
            <person name="Park W."/>
        </authorList>
    </citation>
    <scope>NUCLEOTIDE SEQUENCE [LARGE SCALE GENOMIC DNA]</scope>
    <source>
        <strain evidence="1 2">YJ56</strain>
    </source>
</reference>
<dbReference type="KEGG" id="psey:GU243_08420"/>
<gene>
    <name evidence="1" type="ORF">GU243_08420</name>
</gene>